<sequence length="198" mass="21805">MISSGRTWNDAGGSLFFRAHRSPSLPTIARVPDSNPDNTFGSKPAPGDCKRTVGTDPEPVGIVKWVKGDGRGGTLARAGACEGTNAEGKVYTLTSFTMEVDRDENWFYRKRGKPKSTQVDMRSVVAHEFGHATGWGPHLDDAKPKSYCPTNLPNSKLLDPGTVGRFNQLMCKTYPRGTAFVRAPRTRDKRVFRSAYPR</sequence>
<dbReference type="Gene3D" id="3.40.390.10">
    <property type="entry name" value="Collagenase (Catalytic Domain)"/>
    <property type="match status" value="1"/>
</dbReference>
<gene>
    <name evidence="7" type="ORF">AVDCRST_MAG85-1842</name>
</gene>
<organism evidence="7">
    <name type="scientific">uncultured Solirubrobacteraceae bacterium</name>
    <dbReference type="NCBI Taxonomy" id="1162706"/>
    <lineage>
        <taxon>Bacteria</taxon>
        <taxon>Bacillati</taxon>
        <taxon>Actinomycetota</taxon>
        <taxon>Thermoleophilia</taxon>
        <taxon>Solirubrobacterales</taxon>
        <taxon>Solirubrobacteraceae</taxon>
        <taxon>environmental samples</taxon>
    </lineage>
</organism>
<evidence type="ECO:0000313" key="7">
    <source>
        <dbReference type="EMBL" id="CAA9502267.1"/>
    </source>
</evidence>
<keyword evidence="1" id="KW-0645">Protease</keyword>
<dbReference type="AlphaFoldDB" id="A0A6J4SQE0"/>
<dbReference type="GO" id="GO:0006508">
    <property type="term" value="P:proteolysis"/>
    <property type="evidence" value="ECO:0007669"/>
    <property type="project" value="UniProtKB-KW"/>
</dbReference>
<accession>A0A6J4SQE0</accession>
<evidence type="ECO:0000256" key="4">
    <source>
        <dbReference type="ARBA" id="ARBA00022833"/>
    </source>
</evidence>
<dbReference type="GO" id="GO:0004222">
    <property type="term" value="F:metalloendopeptidase activity"/>
    <property type="evidence" value="ECO:0007669"/>
    <property type="project" value="InterPro"/>
</dbReference>
<evidence type="ECO:0000259" key="6">
    <source>
        <dbReference type="Pfam" id="PF00413"/>
    </source>
</evidence>
<evidence type="ECO:0000256" key="2">
    <source>
        <dbReference type="ARBA" id="ARBA00022723"/>
    </source>
</evidence>
<keyword evidence="2" id="KW-0479">Metal-binding</keyword>
<evidence type="ECO:0000256" key="5">
    <source>
        <dbReference type="SAM" id="MobiDB-lite"/>
    </source>
</evidence>
<dbReference type="GO" id="GO:0008270">
    <property type="term" value="F:zinc ion binding"/>
    <property type="evidence" value="ECO:0007669"/>
    <property type="project" value="InterPro"/>
</dbReference>
<name>A0A6J4SQE0_9ACTN</name>
<dbReference type="GO" id="GO:0031012">
    <property type="term" value="C:extracellular matrix"/>
    <property type="evidence" value="ECO:0007669"/>
    <property type="project" value="InterPro"/>
</dbReference>
<feature type="region of interest" description="Disordered" evidence="5">
    <location>
        <begin position="30"/>
        <end position="56"/>
    </location>
</feature>
<reference evidence="7" key="1">
    <citation type="submission" date="2020-02" db="EMBL/GenBank/DDBJ databases">
        <authorList>
            <person name="Meier V. D."/>
        </authorList>
    </citation>
    <scope>NUCLEOTIDE SEQUENCE</scope>
    <source>
        <strain evidence="7">AVDCRST_MAG85</strain>
    </source>
</reference>
<keyword evidence="3" id="KW-0378">Hydrolase</keyword>
<dbReference type="EMBL" id="CADCVT010000200">
    <property type="protein sequence ID" value="CAA9502267.1"/>
    <property type="molecule type" value="Genomic_DNA"/>
</dbReference>
<dbReference type="Pfam" id="PF00413">
    <property type="entry name" value="Peptidase_M10"/>
    <property type="match status" value="1"/>
</dbReference>
<dbReference type="SUPFAM" id="SSF55486">
    <property type="entry name" value="Metalloproteases ('zincins'), catalytic domain"/>
    <property type="match status" value="1"/>
</dbReference>
<protein>
    <submittedName>
        <fullName evidence="7">Matrixin</fullName>
    </submittedName>
</protein>
<proteinExistence type="predicted"/>
<dbReference type="InterPro" id="IPR001818">
    <property type="entry name" value="Pept_M10_metallopeptidase"/>
</dbReference>
<feature type="domain" description="Peptidase M10 metallopeptidase" evidence="6">
    <location>
        <begin position="67"/>
        <end position="135"/>
    </location>
</feature>
<dbReference type="InterPro" id="IPR024079">
    <property type="entry name" value="MetalloPept_cat_dom_sf"/>
</dbReference>
<evidence type="ECO:0000256" key="3">
    <source>
        <dbReference type="ARBA" id="ARBA00022801"/>
    </source>
</evidence>
<evidence type="ECO:0000256" key="1">
    <source>
        <dbReference type="ARBA" id="ARBA00022670"/>
    </source>
</evidence>
<keyword evidence="4" id="KW-0862">Zinc</keyword>